<name>A0A183GJM2_HELPZ</name>
<reference evidence="7" key="2">
    <citation type="submission" date="2019-09" db="UniProtKB">
        <authorList>
            <consortium name="WormBaseParasite"/>
        </authorList>
    </citation>
    <scope>IDENTIFICATION</scope>
</reference>
<dbReference type="Pfam" id="PF01391">
    <property type="entry name" value="Collagen"/>
    <property type="match status" value="1"/>
</dbReference>
<keyword evidence="1" id="KW-0677">Repeat</keyword>
<dbReference type="PANTHER" id="PTHR24637">
    <property type="entry name" value="COLLAGEN"/>
    <property type="match status" value="1"/>
</dbReference>
<dbReference type="SMART" id="SM01088">
    <property type="entry name" value="Col_cuticle_N"/>
    <property type="match status" value="1"/>
</dbReference>
<keyword evidence="3" id="KW-1133">Transmembrane helix</keyword>
<evidence type="ECO:0000259" key="4">
    <source>
        <dbReference type="SMART" id="SM01088"/>
    </source>
</evidence>
<dbReference type="WBParaSite" id="HPBE_0002287801-mRNA-1">
    <property type="protein sequence ID" value="HPBE_0002287801-mRNA-1"/>
    <property type="gene ID" value="HPBE_0002287801"/>
</dbReference>
<reference evidence="5 6" key="1">
    <citation type="submission" date="2018-11" db="EMBL/GenBank/DDBJ databases">
        <authorList>
            <consortium name="Pathogen Informatics"/>
        </authorList>
    </citation>
    <scope>NUCLEOTIDE SEQUENCE [LARGE SCALE GENOMIC DNA]</scope>
</reference>
<evidence type="ECO:0000256" key="2">
    <source>
        <dbReference type="SAM" id="MobiDB-lite"/>
    </source>
</evidence>
<dbReference type="OrthoDB" id="8939548at2759"/>
<sequence>MTTDDVIRRIGIAVCVLSVITTSTLLLTVASIWQRASYFKSDAMSRGHVFGTKSQVIWAEMNEMSRTLRIPRDYDGTPAAEEAKHGVLHKCSQCTRLHCPAGQAGKEGPSGQDGEPGGPGKPGSPGIDGEDMELDAQLAHPALEEHRENADSAESRAREDITVKTFCFCDKFSLYGVLGDAGNPGTPGSFGTTGFMGRGGASGNPGIRGAPGDNAICECFLNTHKEVSSKLALSAGEGIKGPRGPSGTQGAKGQPGTAGRPSNFGSYGERGQAGPPGEPGMPSAYCPSDCGVNTILSEVKAMFEVSSHFVRKNPSRSFFEFLRTEPYRAVQLRILLTQPSISRALKHHFFRRYP</sequence>
<accession>A0A183GJM2</accession>
<feature type="region of interest" description="Disordered" evidence="2">
    <location>
        <begin position="236"/>
        <end position="282"/>
    </location>
</feature>
<feature type="domain" description="Nematode cuticle collagen N-terminal" evidence="4">
    <location>
        <begin position="9"/>
        <end position="61"/>
    </location>
</feature>
<proteinExistence type="predicted"/>
<dbReference type="Proteomes" id="UP000050761">
    <property type="component" value="Unassembled WGS sequence"/>
</dbReference>
<evidence type="ECO:0000313" key="6">
    <source>
        <dbReference type="Proteomes" id="UP000050761"/>
    </source>
</evidence>
<evidence type="ECO:0000313" key="5">
    <source>
        <dbReference type="EMBL" id="VDP35244.1"/>
    </source>
</evidence>
<gene>
    <name evidence="5" type="ORF">HPBE_LOCUS22877</name>
</gene>
<dbReference type="EMBL" id="UZAH01034452">
    <property type="protein sequence ID" value="VDP35244.1"/>
    <property type="molecule type" value="Genomic_DNA"/>
</dbReference>
<dbReference type="InterPro" id="IPR002486">
    <property type="entry name" value="Col_cuticle_N"/>
</dbReference>
<protein>
    <submittedName>
        <fullName evidence="7">Col_cuticle_N domain-containing protein</fullName>
    </submittedName>
</protein>
<keyword evidence="6" id="KW-1185">Reference proteome</keyword>
<evidence type="ECO:0000256" key="3">
    <source>
        <dbReference type="SAM" id="Phobius"/>
    </source>
</evidence>
<feature type="transmembrane region" description="Helical" evidence="3">
    <location>
        <begin position="12"/>
        <end position="33"/>
    </location>
</feature>
<feature type="region of interest" description="Disordered" evidence="2">
    <location>
        <begin position="102"/>
        <end position="131"/>
    </location>
</feature>
<organism evidence="6 7">
    <name type="scientific">Heligmosomoides polygyrus</name>
    <name type="common">Parasitic roundworm</name>
    <dbReference type="NCBI Taxonomy" id="6339"/>
    <lineage>
        <taxon>Eukaryota</taxon>
        <taxon>Metazoa</taxon>
        <taxon>Ecdysozoa</taxon>
        <taxon>Nematoda</taxon>
        <taxon>Chromadorea</taxon>
        <taxon>Rhabditida</taxon>
        <taxon>Rhabditina</taxon>
        <taxon>Rhabditomorpha</taxon>
        <taxon>Strongyloidea</taxon>
        <taxon>Heligmosomidae</taxon>
        <taxon>Heligmosomoides</taxon>
    </lineage>
</organism>
<evidence type="ECO:0000256" key="1">
    <source>
        <dbReference type="ARBA" id="ARBA00022737"/>
    </source>
</evidence>
<dbReference type="AlphaFoldDB" id="A0A183GJM2"/>
<feature type="compositionally biased region" description="Gly residues" evidence="2">
    <location>
        <begin position="114"/>
        <end position="123"/>
    </location>
</feature>
<dbReference type="GO" id="GO:0042302">
    <property type="term" value="F:structural constituent of cuticle"/>
    <property type="evidence" value="ECO:0007669"/>
    <property type="project" value="InterPro"/>
</dbReference>
<keyword evidence="3" id="KW-0472">Membrane</keyword>
<dbReference type="PANTHER" id="PTHR24637:SF373">
    <property type="entry name" value="NEMATODE CUTICLE COLLAGEN N-TERMINAL DOMAIN-CONTAINING PROTEIN"/>
    <property type="match status" value="1"/>
</dbReference>
<dbReference type="InterPro" id="IPR008160">
    <property type="entry name" value="Collagen"/>
</dbReference>
<keyword evidence="3" id="KW-0812">Transmembrane</keyword>
<accession>A0A3P8DTB0</accession>
<evidence type="ECO:0000313" key="7">
    <source>
        <dbReference type="WBParaSite" id="HPBE_0002287801-mRNA-1"/>
    </source>
</evidence>